<dbReference type="Proteomes" id="UP000190339">
    <property type="component" value="Unassembled WGS sequence"/>
</dbReference>
<evidence type="ECO:0000256" key="1">
    <source>
        <dbReference type="ARBA" id="ARBA00008791"/>
    </source>
</evidence>
<dbReference type="InterPro" id="IPR014729">
    <property type="entry name" value="Rossmann-like_a/b/a_fold"/>
</dbReference>
<dbReference type="OrthoDB" id="9788959at2"/>
<evidence type="ECO:0000313" key="3">
    <source>
        <dbReference type="EMBL" id="SKB59061.1"/>
    </source>
</evidence>
<evidence type="ECO:0000313" key="4">
    <source>
        <dbReference type="Proteomes" id="UP000190339"/>
    </source>
</evidence>
<dbReference type="SUPFAM" id="SSF52402">
    <property type="entry name" value="Adenine nucleotide alpha hydrolases-like"/>
    <property type="match status" value="2"/>
</dbReference>
<sequence length="281" mass="32549">MKNILVPTDFSENAMNAIEYAVKLFKQEECTMYFMHAYADEVYNFDSGLSRTQFNIFKEKLGALTDKSLQDVLDHVKKKSPFPNHEYHIKSVFRPLVDAVNEFVVEKNIDVVIMGTKGQSNDKEVTFGSHTLQVFKYAKCPVLAIPENYDFSIPRNMLFPTDYQVPYSKRELGLLNDLASSYKSTVHFLHMSRSEKLSVRQEDNKLFLKRYLSKAKLVFKQIPSDFMIGTINRHVKESDIQLLVMVNSRQSPLERILFQSTVDKIGLKTKIPFLVLQNMPR</sequence>
<dbReference type="EMBL" id="FUYL01000006">
    <property type="protein sequence ID" value="SKB59061.1"/>
    <property type="molecule type" value="Genomic_DNA"/>
</dbReference>
<dbReference type="Pfam" id="PF00582">
    <property type="entry name" value="Usp"/>
    <property type="match status" value="1"/>
</dbReference>
<proteinExistence type="inferred from homology"/>
<dbReference type="STRING" id="561365.SAMN05660866_02312"/>
<dbReference type="PANTHER" id="PTHR46268">
    <property type="entry name" value="STRESS RESPONSE PROTEIN NHAX"/>
    <property type="match status" value="1"/>
</dbReference>
<evidence type="ECO:0000259" key="2">
    <source>
        <dbReference type="Pfam" id="PF00582"/>
    </source>
</evidence>
<gene>
    <name evidence="3" type="ORF">SAMN05660866_02312</name>
</gene>
<organism evidence="3 4">
    <name type="scientific">Maribacter arcticus</name>
    <dbReference type="NCBI Taxonomy" id="561365"/>
    <lineage>
        <taxon>Bacteria</taxon>
        <taxon>Pseudomonadati</taxon>
        <taxon>Bacteroidota</taxon>
        <taxon>Flavobacteriia</taxon>
        <taxon>Flavobacteriales</taxon>
        <taxon>Flavobacteriaceae</taxon>
        <taxon>Maribacter</taxon>
    </lineage>
</organism>
<comment type="similarity">
    <text evidence="1">Belongs to the universal stress protein A family.</text>
</comment>
<accession>A0A1T5CIA6</accession>
<feature type="domain" description="UspA" evidence="2">
    <location>
        <begin position="1"/>
        <end position="146"/>
    </location>
</feature>
<dbReference type="Gene3D" id="3.40.50.620">
    <property type="entry name" value="HUPs"/>
    <property type="match status" value="2"/>
</dbReference>
<name>A0A1T5CIA6_9FLAO</name>
<keyword evidence="4" id="KW-1185">Reference proteome</keyword>
<dbReference type="PRINTS" id="PR01438">
    <property type="entry name" value="UNVRSLSTRESS"/>
</dbReference>
<dbReference type="InterPro" id="IPR006016">
    <property type="entry name" value="UspA"/>
</dbReference>
<dbReference type="PANTHER" id="PTHR46268:SF6">
    <property type="entry name" value="UNIVERSAL STRESS PROTEIN UP12"/>
    <property type="match status" value="1"/>
</dbReference>
<protein>
    <submittedName>
        <fullName evidence="3">Nucleotide-binding universal stress protein, UspA family</fullName>
    </submittedName>
</protein>
<dbReference type="AlphaFoldDB" id="A0A1T5CIA6"/>
<dbReference type="CDD" id="cd00293">
    <property type="entry name" value="USP-like"/>
    <property type="match status" value="2"/>
</dbReference>
<reference evidence="4" key="1">
    <citation type="submission" date="2017-02" db="EMBL/GenBank/DDBJ databases">
        <authorList>
            <person name="Varghese N."/>
            <person name="Submissions S."/>
        </authorList>
    </citation>
    <scope>NUCLEOTIDE SEQUENCE [LARGE SCALE GENOMIC DNA]</scope>
    <source>
        <strain evidence="4">DSM 23546</strain>
    </source>
</reference>
<dbReference type="InterPro" id="IPR006015">
    <property type="entry name" value="Universal_stress_UspA"/>
</dbReference>
<dbReference type="RefSeq" id="WP_079512756.1">
    <property type="nucleotide sequence ID" value="NZ_FUYL01000006.1"/>
</dbReference>